<evidence type="ECO:0000256" key="1">
    <source>
        <dbReference type="SAM" id="Coils"/>
    </source>
</evidence>
<name>A0ABU2WJ73_9GAMM</name>
<feature type="coiled-coil region" evidence="1">
    <location>
        <begin position="38"/>
        <end position="72"/>
    </location>
</feature>
<sequence>MHGEIYAIARWVGVRTKSVRARLGDEDDGKLPSVARCREEMAAQVSQRLQELKAAQDRVNALQRAKAASERKALIDRHRHERKQLDERLRERWSKEAVARQTRFNKGLHGLWDRLTGQHGRIRGHNERETLAAYERDRAEKDGLIFKQLEQRRALQARLSPSRRQRRDWSRELGDDIAHAETQRMEAQGARLGELREKRLSKAWSHADRQPHPERRPKRSRRHRPERGL</sequence>
<feature type="compositionally biased region" description="Basic residues" evidence="2">
    <location>
        <begin position="215"/>
        <end position="229"/>
    </location>
</feature>
<accession>A0ABU2WJ73</accession>
<proteinExistence type="predicted"/>
<evidence type="ECO:0000313" key="3">
    <source>
        <dbReference type="EMBL" id="MDT0497289.1"/>
    </source>
</evidence>
<keyword evidence="1" id="KW-0175">Coiled coil</keyword>
<evidence type="ECO:0000256" key="2">
    <source>
        <dbReference type="SAM" id="MobiDB-lite"/>
    </source>
</evidence>
<feature type="region of interest" description="Disordered" evidence="2">
    <location>
        <begin position="185"/>
        <end position="229"/>
    </location>
</feature>
<keyword evidence="4" id="KW-1185">Reference proteome</keyword>
<dbReference type="EMBL" id="JAVRIC010000008">
    <property type="protein sequence ID" value="MDT0497289.1"/>
    <property type="molecule type" value="Genomic_DNA"/>
</dbReference>
<comment type="caution">
    <text evidence="3">The sequence shown here is derived from an EMBL/GenBank/DDBJ whole genome shotgun (WGS) entry which is preliminary data.</text>
</comment>
<protein>
    <submittedName>
        <fullName evidence="3">Uncharacterized protein</fullName>
    </submittedName>
</protein>
<feature type="compositionally biased region" description="Basic and acidic residues" evidence="2">
    <location>
        <begin position="193"/>
        <end position="214"/>
    </location>
</feature>
<gene>
    <name evidence="3" type="ORF">RM530_07910</name>
</gene>
<dbReference type="Proteomes" id="UP001254608">
    <property type="component" value="Unassembled WGS sequence"/>
</dbReference>
<evidence type="ECO:0000313" key="4">
    <source>
        <dbReference type="Proteomes" id="UP001254608"/>
    </source>
</evidence>
<dbReference type="RefSeq" id="WP_311364679.1">
    <property type="nucleotide sequence ID" value="NZ_JAVRIC010000008.1"/>
</dbReference>
<organism evidence="3 4">
    <name type="scientific">Banduia mediterranea</name>
    <dbReference type="NCBI Taxonomy" id="3075609"/>
    <lineage>
        <taxon>Bacteria</taxon>
        <taxon>Pseudomonadati</taxon>
        <taxon>Pseudomonadota</taxon>
        <taxon>Gammaproteobacteria</taxon>
        <taxon>Nevskiales</taxon>
        <taxon>Algiphilaceae</taxon>
        <taxon>Banduia</taxon>
    </lineage>
</organism>
<reference evidence="3 4" key="1">
    <citation type="submission" date="2023-09" db="EMBL/GenBank/DDBJ databases">
        <authorList>
            <person name="Rey-Velasco X."/>
        </authorList>
    </citation>
    <scope>NUCLEOTIDE SEQUENCE [LARGE SCALE GENOMIC DNA]</scope>
    <source>
        <strain evidence="3 4">W345</strain>
    </source>
</reference>